<dbReference type="AlphaFoldDB" id="A0A0A9H0D3"/>
<reference evidence="1" key="2">
    <citation type="journal article" date="2015" name="Data Brief">
        <title>Shoot transcriptome of the giant reed, Arundo donax.</title>
        <authorList>
            <person name="Barrero R.A."/>
            <person name="Guerrero F.D."/>
            <person name="Moolhuijzen P."/>
            <person name="Goolsby J.A."/>
            <person name="Tidwell J."/>
            <person name="Bellgard S.E."/>
            <person name="Bellgard M.I."/>
        </authorList>
    </citation>
    <scope>NUCLEOTIDE SEQUENCE</scope>
    <source>
        <tissue evidence="1">Shoot tissue taken approximately 20 cm above the soil surface</tissue>
    </source>
</reference>
<dbReference type="EMBL" id="GBRH01169595">
    <property type="protein sequence ID" value="JAE28301.1"/>
    <property type="molecule type" value="Transcribed_RNA"/>
</dbReference>
<proteinExistence type="predicted"/>
<evidence type="ECO:0000313" key="1">
    <source>
        <dbReference type="EMBL" id="JAE28301.1"/>
    </source>
</evidence>
<accession>A0A0A9H0D3</accession>
<organism evidence="1">
    <name type="scientific">Arundo donax</name>
    <name type="common">Giant reed</name>
    <name type="synonym">Donax arundinaceus</name>
    <dbReference type="NCBI Taxonomy" id="35708"/>
    <lineage>
        <taxon>Eukaryota</taxon>
        <taxon>Viridiplantae</taxon>
        <taxon>Streptophyta</taxon>
        <taxon>Embryophyta</taxon>
        <taxon>Tracheophyta</taxon>
        <taxon>Spermatophyta</taxon>
        <taxon>Magnoliopsida</taxon>
        <taxon>Liliopsida</taxon>
        <taxon>Poales</taxon>
        <taxon>Poaceae</taxon>
        <taxon>PACMAD clade</taxon>
        <taxon>Arundinoideae</taxon>
        <taxon>Arundineae</taxon>
        <taxon>Arundo</taxon>
    </lineage>
</organism>
<name>A0A0A9H0D3_ARUDO</name>
<protein>
    <submittedName>
        <fullName evidence="1">Uncharacterized protein</fullName>
    </submittedName>
</protein>
<reference evidence="1" key="1">
    <citation type="submission" date="2014-09" db="EMBL/GenBank/DDBJ databases">
        <authorList>
            <person name="Magalhaes I.L.F."/>
            <person name="Oliveira U."/>
            <person name="Santos F.R."/>
            <person name="Vidigal T.H.D.A."/>
            <person name="Brescovit A.D."/>
            <person name="Santos A.J."/>
        </authorList>
    </citation>
    <scope>NUCLEOTIDE SEQUENCE</scope>
    <source>
        <tissue evidence="1">Shoot tissue taken approximately 20 cm above the soil surface</tissue>
    </source>
</reference>
<sequence length="78" mass="8169">MGRGESGVDGEMAAAVAHQPGALSGLHRPAELHAAALGQARVPPHWASESYIARTCTSHAVPLPRSLQNCSVTWCRSP</sequence>